<feature type="disulfide bond" evidence="1">
    <location>
        <begin position="77"/>
        <end position="87"/>
    </location>
</feature>
<dbReference type="PROSITE" id="PS50026">
    <property type="entry name" value="EGF_3"/>
    <property type="match status" value="1"/>
</dbReference>
<comment type="caution">
    <text evidence="1">Lacks conserved residue(s) required for the propagation of feature annotation.</text>
</comment>
<keyword evidence="1" id="KW-0245">EGF-like domain</keyword>
<sequence length="184" mass="19532">MDRECGLLHCMSNATTATLSGVSGLSFRFVVGGEACRSITITSPDTSDVGFVRNGMSCGTNKICMDRRCVSASNLGCDATCSNNGVCNNLLHCHCNIGWSPPFCNITGFGGSVDSGPASPIAETIIDIEIEPVETTLELDMLLGVDITSFAKPEDGPIFVENESAFSVQLKTLEPWVSSQNRLL</sequence>
<dbReference type="HOGENOM" id="CLU_1471348_0_0_1"/>
<dbReference type="InParanoid" id="F6TH72"/>
<dbReference type="InterPro" id="IPR000742">
    <property type="entry name" value="EGF"/>
</dbReference>
<dbReference type="GeneTree" id="ENSGT00940000167333"/>
<reference evidence="3" key="3">
    <citation type="submission" date="2025-08" db="UniProtKB">
        <authorList>
            <consortium name="Ensembl"/>
        </authorList>
    </citation>
    <scope>IDENTIFICATION</scope>
</reference>
<dbReference type="AlphaFoldDB" id="F6TH72"/>
<reference evidence="3" key="2">
    <citation type="journal article" date="2008" name="Genome Biol.">
        <title>Improved genome assembly and evidence-based global gene model set for the chordate Ciona intestinalis: new insight into intron and operon populations.</title>
        <authorList>
            <person name="Satou Y."/>
            <person name="Mineta K."/>
            <person name="Ogasawara M."/>
            <person name="Sasakura Y."/>
            <person name="Shoguchi E."/>
            <person name="Ueno K."/>
            <person name="Yamada L."/>
            <person name="Matsumoto J."/>
            <person name="Wasserscheid J."/>
            <person name="Dewar K."/>
            <person name="Wiley G.B."/>
            <person name="Macmil S.L."/>
            <person name="Roe B.A."/>
            <person name="Zeller R.W."/>
            <person name="Hastings K.E."/>
            <person name="Lemaire P."/>
            <person name="Lindquist E."/>
            <person name="Endo T."/>
            <person name="Hotta K."/>
            <person name="Inaba K."/>
        </authorList>
    </citation>
    <scope>NUCLEOTIDE SEQUENCE [LARGE SCALE GENOMIC DNA]</scope>
    <source>
        <strain evidence="3">wild type</strain>
    </source>
</reference>
<dbReference type="PANTHER" id="PTHR11905">
    <property type="entry name" value="ADAM A DISINTEGRIN AND METALLOPROTEASE DOMAIN"/>
    <property type="match status" value="1"/>
</dbReference>
<evidence type="ECO:0000259" key="2">
    <source>
        <dbReference type="PROSITE" id="PS50026"/>
    </source>
</evidence>
<keyword evidence="1" id="KW-1015">Disulfide bond</keyword>
<organism evidence="3 4">
    <name type="scientific">Ciona intestinalis</name>
    <name type="common">Transparent sea squirt</name>
    <name type="synonym">Ascidia intestinalis</name>
    <dbReference type="NCBI Taxonomy" id="7719"/>
    <lineage>
        <taxon>Eukaryota</taxon>
        <taxon>Metazoa</taxon>
        <taxon>Chordata</taxon>
        <taxon>Tunicata</taxon>
        <taxon>Ascidiacea</taxon>
        <taxon>Phlebobranchia</taxon>
        <taxon>Cionidae</taxon>
        <taxon>Ciona</taxon>
    </lineage>
</organism>
<dbReference type="PROSITE" id="PS01186">
    <property type="entry name" value="EGF_2"/>
    <property type="match status" value="1"/>
</dbReference>
<evidence type="ECO:0000256" key="1">
    <source>
        <dbReference type="PROSITE-ProRule" id="PRU00076"/>
    </source>
</evidence>
<proteinExistence type="predicted"/>
<dbReference type="EMBL" id="EAAA01000856">
    <property type="status" value="NOT_ANNOTATED_CDS"/>
    <property type="molecule type" value="Genomic_DNA"/>
</dbReference>
<accession>F6TH72</accession>
<protein>
    <recommendedName>
        <fullName evidence="2">EGF-like domain-containing protein</fullName>
    </recommendedName>
</protein>
<evidence type="ECO:0000313" key="4">
    <source>
        <dbReference type="Proteomes" id="UP000008144"/>
    </source>
</evidence>
<dbReference type="PANTHER" id="PTHR11905:SF159">
    <property type="entry name" value="ADAM METALLOPROTEASE"/>
    <property type="match status" value="1"/>
</dbReference>
<keyword evidence="4" id="KW-1185">Reference proteome</keyword>
<dbReference type="Proteomes" id="UP000008144">
    <property type="component" value="Chromosome 12"/>
</dbReference>
<dbReference type="Ensembl" id="ENSCINT00000004159.3">
    <property type="protein sequence ID" value="ENSCINP00000004159.3"/>
    <property type="gene ID" value="ENSCING00000002046.3"/>
</dbReference>
<evidence type="ECO:0000313" key="3">
    <source>
        <dbReference type="Ensembl" id="ENSCINP00000004159.3"/>
    </source>
</evidence>
<feature type="domain" description="EGF-like" evidence="2">
    <location>
        <begin position="73"/>
        <end position="105"/>
    </location>
</feature>
<name>F6TH72_CIOIN</name>
<reference evidence="4" key="1">
    <citation type="journal article" date="2002" name="Science">
        <title>The draft genome of Ciona intestinalis: insights into chordate and vertebrate origins.</title>
        <authorList>
            <person name="Dehal P."/>
            <person name="Satou Y."/>
            <person name="Campbell R.K."/>
            <person name="Chapman J."/>
            <person name="Degnan B."/>
            <person name="De Tomaso A."/>
            <person name="Davidson B."/>
            <person name="Di Gregorio A."/>
            <person name="Gelpke M."/>
            <person name="Goodstein D.M."/>
            <person name="Harafuji N."/>
            <person name="Hastings K.E."/>
            <person name="Ho I."/>
            <person name="Hotta K."/>
            <person name="Huang W."/>
            <person name="Kawashima T."/>
            <person name="Lemaire P."/>
            <person name="Martinez D."/>
            <person name="Meinertzhagen I.A."/>
            <person name="Necula S."/>
            <person name="Nonaka M."/>
            <person name="Putnam N."/>
            <person name="Rash S."/>
            <person name="Saiga H."/>
            <person name="Satake M."/>
            <person name="Terry A."/>
            <person name="Yamada L."/>
            <person name="Wang H.G."/>
            <person name="Awazu S."/>
            <person name="Azumi K."/>
            <person name="Boore J."/>
            <person name="Branno M."/>
            <person name="Chin-Bow S."/>
            <person name="DeSantis R."/>
            <person name="Doyle S."/>
            <person name="Francino P."/>
            <person name="Keys D.N."/>
            <person name="Haga S."/>
            <person name="Hayashi H."/>
            <person name="Hino K."/>
            <person name="Imai K.S."/>
            <person name="Inaba K."/>
            <person name="Kano S."/>
            <person name="Kobayashi K."/>
            <person name="Kobayashi M."/>
            <person name="Lee B.I."/>
            <person name="Makabe K.W."/>
            <person name="Manohar C."/>
            <person name="Matassi G."/>
            <person name="Medina M."/>
            <person name="Mochizuki Y."/>
            <person name="Mount S."/>
            <person name="Morishita T."/>
            <person name="Miura S."/>
            <person name="Nakayama A."/>
            <person name="Nishizaka S."/>
            <person name="Nomoto H."/>
            <person name="Ohta F."/>
            <person name="Oishi K."/>
            <person name="Rigoutsos I."/>
            <person name="Sano M."/>
            <person name="Sasaki A."/>
            <person name="Sasakura Y."/>
            <person name="Shoguchi E."/>
            <person name="Shin-i T."/>
            <person name="Spagnuolo A."/>
            <person name="Stainier D."/>
            <person name="Suzuki M.M."/>
            <person name="Tassy O."/>
            <person name="Takatori N."/>
            <person name="Tokuoka M."/>
            <person name="Yagi K."/>
            <person name="Yoshizaki F."/>
            <person name="Wada S."/>
            <person name="Zhang C."/>
            <person name="Hyatt P.D."/>
            <person name="Larimer F."/>
            <person name="Detter C."/>
            <person name="Doggett N."/>
            <person name="Glavina T."/>
            <person name="Hawkins T."/>
            <person name="Richardson P."/>
            <person name="Lucas S."/>
            <person name="Kohara Y."/>
            <person name="Levine M."/>
            <person name="Satoh N."/>
            <person name="Rokhsar D.S."/>
        </authorList>
    </citation>
    <scope>NUCLEOTIDE SEQUENCE [LARGE SCALE GENOMIC DNA]</scope>
</reference>
<reference evidence="3" key="4">
    <citation type="submission" date="2025-09" db="UniProtKB">
        <authorList>
            <consortium name="Ensembl"/>
        </authorList>
    </citation>
    <scope>IDENTIFICATION</scope>
</reference>
<feature type="disulfide bond" evidence="1">
    <location>
        <begin position="95"/>
        <end position="104"/>
    </location>
</feature>